<reference evidence="2 3" key="1">
    <citation type="journal article" date="2020" name="Nat. Food">
        <title>A phased Vanilla planifolia genome enables genetic improvement of flavour and production.</title>
        <authorList>
            <person name="Hasing T."/>
            <person name="Tang H."/>
            <person name="Brym M."/>
            <person name="Khazi F."/>
            <person name="Huang T."/>
            <person name="Chambers A.H."/>
        </authorList>
    </citation>
    <scope>NUCLEOTIDE SEQUENCE [LARGE SCALE GENOMIC DNA]</scope>
    <source>
        <tissue evidence="2">Leaf</tissue>
    </source>
</reference>
<keyword evidence="1" id="KW-0732">Signal</keyword>
<evidence type="ECO:0000256" key="1">
    <source>
        <dbReference type="SAM" id="SignalP"/>
    </source>
</evidence>
<evidence type="ECO:0000313" key="2">
    <source>
        <dbReference type="EMBL" id="KAG0462888.1"/>
    </source>
</evidence>
<dbReference type="EMBL" id="JADCNM010000011">
    <property type="protein sequence ID" value="KAG0462888.1"/>
    <property type="molecule type" value="Genomic_DNA"/>
</dbReference>
<comment type="caution">
    <text evidence="2">The sequence shown here is derived from an EMBL/GenBank/DDBJ whole genome shotgun (WGS) entry which is preliminary data.</text>
</comment>
<sequence length="79" mass="8440">MAKFSAFLAAFFAVLLLLAVSDAGRTLVADEIAPAPEGEFSGPALGPLPDFNDRESDYYFSPGPVAEEWGQSSFVEPEI</sequence>
<proteinExistence type="predicted"/>
<dbReference type="Proteomes" id="UP000639772">
    <property type="component" value="Chromosome 11"/>
</dbReference>
<protein>
    <submittedName>
        <fullName evidence="2">Uncharacterized protein</fullName>
    </submittedName>
</protein>
<gene>
    <name evidence="2" type="ORF">HPP92_021364</name>
</gene>
<feature type="chain" id="PRO_5032854175" evidence="1">
    <location>
        <begin position="24"/>
        <end position="79"/>
    </location>
</feature>
<name>A0A835Q5G2_VANPL</name>
<dbReference type="AlphaFoldDB" id="A0A835Q5G2"/>
<organism evidence="2 3">
    <name type="scientific">Vanilla planifolia</name>
    <name type="common">Vanilla</name>
    <dbReference type="NCBI Taxonomy" id="51239"/>
    <lineage>
        <taxon>Eukaryota</taxon>
        <taxon>Viridiplantae</taxon>
        <taxon>Streptophyta</taxon>
        <taxon>Embryophyta</taxon>
        <taxon>Tracheophyta</taxon>
        <taxon>Spermatophyta</taxon>
        <taxon>Magnoliopsida</taxon>
        <taxon>Liliopsida</taxon>
        <taxon>Asparagales</taxon>
        <taxon>Orchidaceae</taxon>
        <taxon>Vanilloideae</taxon>
        <taxon>Vanilleae</taxon>
        <taxon>Vanilla</taxon>
    </lineage>
</organism>
<accession>A0A835Q5G2</accession>
<evidence type="ECO:0000313" key="3">
    <source>
        <dbReference type="Proteomes" id="UP000639772"/>
    </source>
</evidence>
<feature type="signal peptide" evidence="1">
    <location>
        <begin position="1"/>
        <end position="23"/>
    </location>
</feature>